<feature type="region of interest" description="Disordered" evidence="1">
    <location>
        <begin position="91"/>
        <end position="129"/>
    </location>
</feature>
<sequence length="129" mass="14474">MTEEHHSRAELETHAFALMGRLHVNLRRQSGRVIDIEYMRIDPAYCRYLLKMASLSTSEEVQELGQKLQEVFFGEEGLFVRTEPRQPLLARLQEPAPSAPAPAATTPTATPAATDNADPVDRGYIGRLR</sequence>
<proteinExistence type="predicted"/>
<feature type="compositionally biased region" description="Low complexity" evidence="1">
    <location>
        <begin position="101"/>
        <end position="114"/>
    </location>
</feature>
<keyword evidence="3" id="KW-1185">Reference proteome</keyword>
<comment type="caution">
    <text evidence="2">The sequence shown here is derived from an EMBL/GenBank/DDBJ whole genome shotgun (WGS) entry which is preliminary data.</text>
</comment>
<evidence type="ECO:0000256" key="1">
    <source>
        <dbReference type="SAM" id="MobiDB-lite"/>
    </source>
</evidence>
<accession>A0ABW2IC76</accession>
<evidence type="ECO:0008006" key="4">
    <source>
        <dbReference type="Google" id="ProtNLM"/>
    </source>
</evidence>
<evidence type="ECO:0000313" key="3">
    <source>
        <dbReference type="Proteomes" id="UP001596542"/>
    </source>
</evidence>
<dbReference type="EMBL" id="JBHTBU010000001">
    <property type="protein sequence ID" value="MFC7288485.1"/>
    <property type="molecule type" value="Genomic_DNA"/>
</dbReference>
<reference evidence="3" key="1">
    <citation type="journal article" date="2019" name="Int. J. Syst. Evol. Microbiol.">
        <title>The Global Catalogue of Microorganisms (GCM) 10K type strain sequencing project: providing services to taxonomists for standard genome sequencing and annotation.</title>
        <authorList>
            <consortium name="The Broad Institute Genomics Platform"/>
            <consortium name="The Broad Institute Genome Sequencing Center for Infectious Disease"/>
            <person name="Wu L."/>
            <person name="Ma J."/>
        </authorList>
    </citation>
    <scope>NUCLEOTIDE SEQUENCE [LARGE SCALE GENOMIC DNA]</scope>
    <source>
        <strain evidence="3">KACC 12508</strain>
    </source>
</reference>
<name>A0ABW2IC76_9BURK</name>
<evidence type="ECO:0000313" key="2">
    <source>
        <dbReference type="EMBL" id="MFC7288485.1"/>
    </source>
</evidence>
<protein>
    <recommendedName>
        <fullName evidence="4">His-Xaa-Ser system protein HxsD</fullName>
    </recommendedName>
</protein>
<dbReference type="RefSeq" id="WP_382271810.1">
    <property type="nucleotide sequence ID" value="NZ_JBHTBU010000001.1"/>
</dbReference>
<organism evidence="2 3">
    <name type="scientific">Herminiimonas glaciei</name>
    <dbReference type="NCBI Taxonomy" id="523788"/>
    <lineage>
        <taxon>Bacteria</taxon>
        <taxon>Pseudomonadati</taxon>
        <taxon>Pseudomonadota</taxon>
        <taxon>Betaproteobacteria</taxon>
        <taxon>Burkholderiales</taxon>
        <taxon>Oxalobacteraceae</taxon>
        <taxon>Herminiimonas</taxon>
    </lineage>
</organism>
<dbReference type="Proteomes" id="UP001596542">
    <property type="component" value="Unassembled WGS sequence"/>
</dbReference>
<gene>
    <name evidence="2" type="ORF">ACFQPC_10595</name>
</gene>